<feature type="transmembrane region" description="Helical" evidence="6">
    <location>
        <begin position="12"/>
        <end position="32"/>
    </location>
</feature>
<evidence type="ECO:0000256" key="6">
    <source>
        <dbReference type="RuleBase" id="RU363041"/>
    </source>
</evidence>
<dbReference type="PANTHER" id="PTHR43701:SF2">
    <property type="entry name" value="MEMBRANE TRANSPORTER PROTEIN YJNA-RELATED"/>
    <property type="match status" value="1"/>
</dbReference>
<dbReference type="InterPro" id="IPR002781">
    <property type="entry name" value="TM_pro_TauE-like"/>
</dbReference>
<keyword evidence="8" id="KW-1185">Reference proteome</keyword>
<evidence type="ECO:0000313" key="8">
    <source>
        <dbReference type="Proteomes" id="UP000465601"/>
    </source>
</evidence>
<evidence type="ECO:0000256" key="1">
    <source>
        <dbReference type="ARBA" id="ARBA00004141"/>
    </source>
</evidence>
<keyword evidence="6" id="KW-1003">Cell membrane</keyword>
<comment type="similarity">
    <text evidence="2 6">Belongs to the 4-toluene sulfonate uptake permease (TSUP) (TC 2.A.102) family.</text>
</comment>
<dbReference type="GO" id="GO:0005886">
    <property type="term" value="C:plasma membrane"/>
    <property type="evidence" value="ECO:0007669"/>
    <property type="project" value="UniProtKB-SubCell"/>
</dbReference>
<dbReference type="RefSeq" id="WP_151865193.1">
    <property type="nucleotide sequence ID" value="NZ_WBZB01000013.1"/>
</dbReference>
<evidence type="ECO:0000256" key="3">
    <source>
        <dbReference type="ARBA" id="ARBA00022692"/>
    </source>
</evidence>
<dbReference type="Pfam" id="PF01925">
    <property type="entry name" value="TauE"/>
    <property type="match status" value="1"/>
</dbReference>
<proteinExistence type="inferred from homology"/>
<dbReference type="PANTHER" id="PTHR43701">
    <property type="entry name" value="MEMBRANE TRANSPORTER PROTEIN MJ0441-RELATED"/>
    <property type="match status" value="1"/>
</dbReference>
<gene>
    <name evidence="7" type="ORF">F8153_04610</name>
</gene>
<evidence type="ECO:0000256" key="2">
    <source>
        <dbReference type="ARBA" id="ARBA00009142"/>
    </source>
</evidence>
<feature type="transmembrane region" description="Helical" evidence="6">
    <location>
        <begin position="69"/>
        <end position="88"/>
    </location>
</feature>
<comment type="caution">
    <text evidence="7">The sequence shown here is derived from an EMBL/GenBank/DDBJ whole genome shotgun (WGS) entry which is preliminary data.</text>
</comment>
<keyword evidence="4 6" id="KW-1133">Transmembrane helix</keyword>
<protein>
    <recommendedName>
        <fullName evidence="6">Probable membrane transporter protein</fullName>
    </recommendedName>
</protein>
<comment type="subcellular location">
    <subcellularLocation>
        <location evidence="6">Cell membrane</location>
        <topology evidence="6">Multi-pass membrane protein</topology>
    </subcellularLocation>
    <subcellularLocation>
        <location evidence="1">Membrane</location>
        <topology evidence="1">Multi-pass membrane protein</topology>
    </subcellularLocation>
</comment>
<dbReference type="EMBL" id="WBZB01000013">
    <property type="protein sequence ID" value="KAB3531465.1"/>
    <property type="molecule type" value="Genomic_DNA"/>
</dbReference>
<accession>A0A833HQ70</accession>
<sequence>MLIILLGIISGFIGGMGIGGGTILIPGLILITGLKQQTIQSVNLVSFIPVALIALRVHTKNRNVDFRLAIPLVLLGLLGAWIGSSIALKIPSDTLRRLFGIFLLSMGIYELIYKGKNKNR</sequence>
<dbReference type="OrthoDB" id="25340at2"/>
<keyword evidence="5 6" id="KW-0472">Membrane</keyword>
<evidence type="ECO:0000256" key="4">
    <source>
        <dbReference type="ARBA" id="ARBA00022989"/>
    </source>
</evidence>
<name>A0A833HQ70_9FIRM</name>
<evidence type="ECO:0000256" key="5">
    <source>
        <dbReference type="ARBA" id="ARBA00023136"/>
    </source>
</evidence>
<reference evidence="7 8" key="1">
    <citation type="submission" date="2019-10" db="EMBL/GenBank/DDBJ databases">
        <title>Alkaliphilus serpentinus sp. nov. and Alkaliphilus pronyensis sp. nov., two novel anaerobic alkaliphilic species isolated from the serpentinized-hosted hydrothermal field of the Prony Bay (New Caledonia).</title>
        <authorList>
            <person name="Postec A."/>
        </authorList>
    </citation>
    <scope>NUCLEOTIDE SEQUENCE [LARGE SCALE GENOMIC DNA]</scope>
    <source>
        <strain evidence="7 8">LacT</strain>
    </source>
</reference>
<dbReference type="AlphaFoldDB" id="A0A833HQ70"/>
<feature type="transmembrane region" description="Helical" evidence="6">
    <location>
        <begin position="38"/>
        <end position="57"/>
    </location>
</feature>
<keyword evidence="3 6" id="KW-0812">Transmembrane</keyword>
<organism evidence="7 8">
    <name type="scientific">Alkaliphilus serpentinus</name>
    <dbReference type="NCBI Taxonomy" id="1482731"/>
    <lineage>
        <taxon>Bacteria</taxon>
        <taxon>Bacillati</taxon>
        <taxon>Bacillota</taxon>
        <taxon>Clostridia</taxon>
        <taxon>Peptostreptococcales</taxon>
        <taxon>Natronincolaceae</taxon>
        <taxon>Alkaliphilus</taxon>
    </lineage>
</organism>
<dbReference type="InterPro" id="IPR051598">
    <property type="entry name" value="TSUP/Inactive_protease-like"/>
</dbReference>
<feature type="transmembrane region" description="Helical" evidence="6">
    <location>
        <begin position="94"/>
        <end position="113"/>
    </location>
</feature>
<evidence type="ECO:0000313" key="7">
    <source>
        <dbReference type="EMBL" id="KAB3531465.1"/>
    </source>
</evidence>
<dbReference type="Proteomes" id="UP000465601">
    <property type="component" value="Unassembled WGS sequence"/>
</dbReference>